<comment type="caution">
    <text evidence="3">The sequence shown here is derived from an EMBL/GenBank/DDBJ whole genome shotgun (WGS) entry which is preliminary data.</text>
</comment>
<dbReference type="AlphaFoldDB" id="A0A9P6HTQ8"/>
<dbReference type="GO" id="GO:0003677">
    <property type="term" value="F:DNA binding"/>
    <property type="evidence" value="ECO:0007669"/>
    <property type="project" value="InterPro"/>
</dbReference>
<dbReference type="CDD" id="cd00093">
    <property type="entry name" value="HTH_XRE"/>
    <property type="match status" value="1"/>
</dbReference>
<dbReference type="OrthoDB" id="3226546at2759"/>
<comment type="function">
    <text evidence="2">Transcriptional coactivator that stimulates GCN4-dependent transcriptional activity by bridging the DNA-binding region of GCN4 and TBP (SPT15), thereby recruiting TBP to GCN4-bound promoters. Involved in induction of the ribosome quality control (RQC) pathway; a pathway that degrades nascent peptide chains during problematic translation. Required to prevent stalled ribosomes from frameshifting.</text>
</comment>
<sequence length="72" mass="7490">MPPNPQCAALAAAKNKSGLSYTQIAQKVGCPEQRIIDICAGNVVATQAEFQAITVALGIQDRAPNVDAHKTA</sequence>
<proteinExistence type="inferred from homology"/>
<protein>
    <recommendedName>
        <fullName evidence="5">HTH cro/C1-type domain-containing protein</fullName>
    </recommendedName>
</protein>
<organism evidence="3 4">
    <name type="scientific">Thelephora terrestris</name>
    <dbReference type="NCBI Taxonomy" id="56493"/>
    <lineage>
        <taxon>Eukaryota</taxon>
        <taxon>Fungi</taxon>
        <taxon>Dikarya</taxon>
        <taxon>Basidiomycota</taxon>
        <taxon>Agaricomycotina</taxon>
        <taxon>Agaricomycetes</taxon>
        <taxon>Thelephorales</taxon>
        <taxon>Thelephoraceae</taxon>
        <taxon>Thelephora</taxon>
    </lineage>
</organism>
<gene>
    <name evidence="3" type="ORF">BJ322DRAFT_1103699</name>
</gene>
<reference evidence="3" key="2">
    <citation type="submission" date="2020-11" db="EMBL/GenBank/DDBJ databases">
        <authorList>
            <consortium name="DOE Joint Genome Institute"/>
            <person name="Kuo A."/>
            <person name="Miyauchi S."/>
            <person name="Kiss E."/>
            <person name="Drula E."/>
            <person name="Kohler A."/>
            <person name="Sanchez-Garcia M."/>
            <person name="Andreopoulos B."/>
            <person name="Barry K.W."/>
            <person name="Bonito G."/>
            <person name="Buee M."/>
            <person name="Carver A."/>
            <person name="Chen C."/>
            <person name="Cichocki N."/>
            <person name="Clum A."/>
            <person name="Culley D."/>
            <person name="Crous P.W."/>
            <person name="Fauchery L."/>
            <person name="Girlanda M."/>
            <person name="Hayes R."/>
            <person name="Keri Z."/>
            <person name="Labutti K."/>
            <person name="Lipzen A."/>
            <person name="Lombard V."/>
            <person name="Magnuson J."/>
            <person name="Maillard F."/>
            <person name="Morin E."/>
            <person name="Murat C."/>
            <person name="Nolan M."/>
            <person name="Ohm R."/>
            <person name="Pangilinan J."/>
            <person name="Pereira M."/>
            <person name="Perotto S."/>
            <person name="Peter M."/>
            <person name="Riley R."/>
            <person name="Sitrit Y."/>
            <person name="Stielow B."/>
            <person name="Szollosi G."/>
            <person name="Zifcakova L."/>
            <person name="Stursova M."/>
            <person name="Spatafora J.W."/>
            <person name="Tedersoo L."/>
            <person name="Vaario L.-M."/>
            <person name="Yamada A."/>
            <person name="Yan M."/>
            <person name="Wang P."/>
            <person name="Xu J."/>
            <person name="Bruns T."/>
            <person name="Baldrian P."/>
            <person name="Vilgalys R."/>
            <person name="Henrissat B."/>
            <person name="Grigoriev I.V."/>
            <person name="Hibbett D."/>
            <person name="Nagy L.G."/>
            <person name="Martin F.M."/>
        </authorList>
    </citation>
    <scope>NUCLEOTIDE SEQUENCE</scope>
    <source>
        <strain evidence="3">UH-Tt-Lm1</strain>
    </source>
</reference>
<dbReference type="EMBL" id="WIUZ02000001">
    <property type="protein sequence ID" value="KAF9793287.1"/>
    <property type="molecule type" value="Genomic_DNA"/>
</dbReference>
<name>A0A9P6HTQ8_9AGAM</name>
<dbReference type="InterPro" id="IPR010982">
    <property type="entry name" value="Lambda_DNA-bd_dom_sf"/>
</dbReference>
<dbReference type="InterPro" id="IPR001387">
    <property type="entry name" value="Cro/C1-type_HTH"/>
</dbReference>
<dbReference type="SUPFAM" id="SSF47413">
    <property type="entry name" value="lambda repressor-like DNA-binding domains"/>
    <property type="match status" value="1"/>
</dbReference>
<comment type="similarity">
    <text evidence="1">Belongs to the MBF1 family.</text>
</comment>
<evidence type="ECO:0000256" key="1">
    <source>
        <dbReference type="ARBA" id="ARBA00009802"/>
    </source>
</evidence>
<evidence type="ECO:0000313" key="3">
    <source>
        <dbReference type="EMBL" id="KAF9793287.1"/>
    </source>
</evidence>
<accession>A0A9P6HTQ8</accession>
<reference evidence="3" key="1">
    <citation type="journal article" date="2020" name="Nat. Commun.">
        <title>Large-scale genome sequencing of mycorrhizal fungi provides insights into the early evolution of symbiotic traits.</title>
        <authorList>
            <person name="Miyauchi S."/>
            <person name="Kiss E."/>
            <person name="Kuo A."/>
            <person name="Drula E."/>
            <person name="Kohler A."/>
            <person name="Sanchez-Garcia M."/>
            <person name="Morin E."/>
            <person name="Andreopoulos B."/>
            <person name="Barry K.W."/>
            <person name="Bonito G."/>
            <person name="Buee M."/>
            <person name="Carver A."/>
            <person name="Chen C."/>
            <person name="Cichocki N."/>
            <person name="Clum A."/>
            <person name="Culley D."/>
            <person name="Crous P.W."/>
            <person name="Fauchery L."/>
            <person name="Girlanda M."/>
            <person name="Hayes R.D."/>
            <person name="Keri Z."/>
            <person name="LaButti K."/>
            <person name="Lipzen A."/>
            <person name="Lombard V."/>
            <person name="Magnuson J."/>
            <person name="Maillard F."/>
            <person name="Murat C."/>
            <person name="Nolan M."/>
            <person name="Ohm R.A."/>
            <person name="Pangilinan J."/>
            <person name="Pereira M.F."/>
            <person name="Perotto S."/>
            <person name="Peter M."/>
            <person name="Pfister S."/>
            <person name="Riley R."/>
            <person name="Sitrit Y."/>
            <person name="Stielow J.B."/>
            <person name="Szollosi G."/>
            <person name="Zifcakova L."/>
            <person name="Stursova M."/>
            <person name="Spatafora J.W."/>
            <person name="Tedersoo L."/>
            <person name="Vaario L.M."/>
            <person name="Yamada A."/>
            <person name="Yan M."/>
            <person name="Wang P."/>
            <person name="Xu J."/>
            <person name="Bruns T."/>
            <person name="Baldrian P."/>
            <person name="Vilgalys R."/>
            <person name="Dunand C."/>
            <person name="Henrissat B."/>
            <person name="Grigoriev I.V."/>
            <person name="Hibbett D."/>
            <person name="Nagy L.G."/>
            <person name="Martin F.M."/>
        </authorList>
    </citation>
    <scope>NUCLEOTIDE SEQUENCE</scope>
    <source>
        <strain evidence="3">UH-Tt-Lm1</strain>
    </source>
</reference>
<dbReference type="Proteomes" id="UP000736335">
    <property type="component" value="Unassembled WGS sequence"/>
</dbReference>
<evidence type="ECO:0000313" key="4">
    <source>
        <dbReference type="Proteomes" id="UP000736335"/>
    </source>
</evidence>
<evidence type="ECO:0000256" key="2">
    <source>
        <dbReference type="ARBA" id="ARBA00035107"/>
    </source>
</evidence>
<keyword evidence="4" id="KW-1185">Reference proteome</keyword>
<dbReference type="Gene3D" id="1.10.260.40">
    <property type="entry name" value="lambda repressor-like DNA-binding domains"/>
    <property type="match status" value="1"/>
</dbReference>
<evidence type="ECO:0008006" key="5">
    <source>
        <dbReference type="Google" id="ProtNLM"/>
    </source>
</evidence>
<dbReference type="Pfam" id="PF13560">
    <property type="entry name" value="HTH_31"/>
    <property type="match status" value="1"/>
</dbReference>